<reference evidence="2" key="1">
    <citation type="submission" date="2023-07" db="EMBL/GenBank/DDBJ databases">
        <authorList>
            <consortium name="AG Swart"/>
            <person name="Singh M."/>
            <person name="Singh A."/>
            <person name="Seah K."/>
            <person name="Emmerich C."/>
        </authorList>
    </citation>
    <scope>NUCLEOTIDE SEQUENCE</scope>
    <source>
        <strain evidence="2">DP1</strain>
    </source>
</reference>
<evidence type="ECO:0000256" key="1">
    <source>
        <dbReference type="SAM" id="MobiDB-lite"/>
    </source>
</evidence>
<feature type="region of interest" description="Disordered" evidence="1">
    <location>
        <begin position="533"/>
        <end position="608"/>
    </location>
</feature>
<feature type="region of interest" description="Disordered" evidence="1">
    <location>
        <begin position="341"/>
        <end position="407"/>
    </location>
</feature>
<sequence length="754" mass="87278">MTVIMKIARILNEQQFSNVDENPMRSCTGDKNSSMTSARVIKPFHFKSHIEIQSPLMKDLKSPKKKEEDSFKCVKKELFRDSSPESLNSQELLNDIKENCRSFKYTEHQNDFEIDKSFEMPDEDLDEGYTYNQNLSGPEHTPEISKSMADQRIPSKKKLTQNISKKPIKSSYRTHHNKSSGDRKSIFSSICSKSPKKDLNTYKSVSSLSYSKNFNKRMRKYQSQKQLKMTQKQEDKHKKELKECTFKPKISKNKSAGGLTTKQRQSSSRRRNITEFLKDQSKFEEQKLNRLKDFSQRREKKENNTFRPKIDRKSKGLTKSITDSLHSIPAYKRLHKNVKTSFRNSHIPPSKISKSHKNSTHPKPPFKSQKSLHTTHKMPSSFLQNPNSKSQNLKSLPTSYGKAKSKRKRNYITENFDIEELFKKAAAGEFKRDAKQIYRDKTYNYLYNDAGHRKSRQEKRKNEFYESKNQSRNYTMKNSKSKKMLSGGTQGAKAARLSKGSPKYCIPNSRIYKCASAAYNDKFNDLYKKARLKKHNQKSIDRGSSRASEVESKVGKQIEYRKDSKQESIPEVTKAENRRGSNKIRDIGTRDDQESDKHTPDCSVINLDNEPNMRNKLIETPKTEELEEEMRDQVLDYQNIMHYNIPSSLSNGMIPDFTPGCPQNHSFGGSPETFSPSNKDVEYVDNDYDCEDNPLLFVDVNLGPDKAERIVVFEGDTADDLAYRFSQRHDLNNIMRAKLTSLLEAEISSLNNDF</sequence>
<feature type="region of interest" description="Disordered" evidence="1">
    <location>
        <begin position="449"/>
        <end position="500"/>
    </location>
</feature>
<dbReference type="PANTHER" id="PTHR38150:SF1">
    <property type="entry name" value="PFU DOMAIN-CONTAINING PROTEIN"/>
    <property type="match status" value="1"/>
</dbReference>
<evidence type="ECO:0000313" key="3">
    <source>
        <dbReference type="Proteomes" id="UP001295684"/>
    </source>
</evidence>
<feature type="region of interest" description="Disordered" evidence="1">
    <location>
        <begin position="288"/>
        <end position="318"/>
    </location>
</feature>
<comment type="caution">
    <text evidence="2">The sequence shown here is derived from an EMBL/GenBank/DDBJ whole genome shotgun (WGS) entry which is preliminary data.</text>
</comment>
<keyword evidence="3" id="KW-1185">Reference proteome</keyword>
<feature type="region of interest" description="Disordered" evidence="1">
    <location>
        <begin position="248"/>
        <end position="272"/>
    </location>
</feature>
<dbReference type="EMBL" id="CAMPGE010026950">
    <property type="protein sequence ID" value="CAI2384615.1"/>
    <property type="molecule type" value="Genomic_DNA"/>
</dbReference>
<proteinExistence type="predicted"/>
<evidence type="ECO:0000313" key="2">
    <source>
        <dbReference type="EMBL" id="CAI2384615.1"/>
    </source>
</evidence>
<dbReference type="Proteomes" id="UP001295684">
    <property type="component" value="Unassembled WGS sequence"/>
</dbReference>
<protein>
    <submittedName>
        <fullName evidence="2">Uncharacterized protein</fullName>
    </submittedName>
</protein>
<accession>A0AAD1Y4K3</accession>
<feature type="compositionally biased region" description="Basic and acidic residues" evidence="1">
    <location>
        <begin position="288"/>
        <end position="314"/>
    </location>
</feature>
<feature type="compositionally biased region" description="Basic residues" evidence="1">
    <location>
        <begin position="166"/>
        <end position="178"/>
    </location>
</feature>
<dbReference type="AlphaFoldDB" id="A0AAD1Y4K3"/>
<gene>
    <name evidence="2" type="ORF">ECRASSUSDP1_LOCUS26149</name>
</gene>
<name>A0AAD1Y4K3_EUPCR</name>
<feature type="region of interest" description="Disordered" evidence="1">
    <location>
        <begin position="125"/>
        <end position="188"/>
    </location>
</feature>
<dbReference type="PANTHER" id="PTHR38150">
    <property type="entry name" value="EF-HAND DOMAIN-CONTAINING PROTEIN"/>
    <property type="match status" value="1"/>
</dbReference>
<feature type="compositionally biased region" description="Polar residues" evidence="1">
    <location>
        <begin position="467"/>
        <end position="478"/>
    </location>
</feature>
<feature type="compositionally biased region" description="Basic and acidic residues" evidence="1">
    <location>
        <begin position="538"/>
        <end position="600"/>
    </location>
</feature>
<organism evidence="2 3">
    <name type="scientific">Euplotes crassus</name>
    <dbReference type="NCBI Taxonomy" id="5936"/>
    <lineage>
        <taxon>Eukaryota</taxon>
        <taxon>Sar</taxon>
        <taxon>Alveolata</taxon>
        <taxon>Ciliophora</taxon>
        <taxon>Intramacronucleata</taxon>
        <taxon>Spirotrichea</taxon>
        <taxon>Hypotrichia</taxon>
        <taxon>Euplotida</taxon>
        <taxon>Euplotidae</taxon>
        <taxon>Moneuplotes</taxon>
    </lineage>
</organism>
<feature type="compositionally biased region" description="Polar residues" evidence="1">
    <location>
        <begin position="368"/>
        <end position="398"/>
    </location>
</feature>